<proteinExistence type="predicted"/>
<dbReference type="RefSeq" id="WP_180676727.1">
    <property type="nucleotide sequence ID" value="NZ_JACCKA010000008.1"/>
</dbReference>
<sequence length="246" mass="27900">MISARIWVDIPEAALDAEAGYRRVQRLLDAFRRVVPDLQHWHGGLNTPRQKYVEFFDKEAMLERIDERMKQYAAEFIHLPHGFLIHLDSDTSSKRTPGLFELGYTPTERSIFLDIYRPDEAFGPSAAQVVRDVLTAIVELEEVEYAFVDVRDRVPDKPRPTTYLVSYAAFLHRKALGWMGYVPRRVTADQLPSAAELVQVPGKGTVIVAVNDAFSLANKAHIKQANIVEMELVDLDLLPVTDPSLQ</sequence>
<evidence type="ECO:0000313" key="3">
    <source>
        <dbReference type="Proteomes" id="UP000578091"/>
    </source>
</evidence>
<dbReference type="Pfam" id="PF15579">
    <property type="entry name" value="Imm52"/>
    <property type="match status" value="1"/>
</dbReference>
<accession>A0A853J865</accession>
<dbReference type="Proteomes" id="UP000578091">
    <property type="component" value="Unassembled WGS sequence"/>
</dbReference>
<feature type="domain" description="Immunity protein 52" evidence="1">
    <location>
        <begin position="127"/>
        <end position="234"/>
    </location>
</feature>
<evidence type="ECO:0000313" key="2">
    <source>
        <dbReference type="EMBL" id="NZA24918.1"/>
    </source>
</evidence>
<gene>
    <name evidence="2" type="ORF">H0E84_00825</name>
</gene>
<keyword evidence="3" id="KW-1185">Reference proteome</keyword>
<dbReference type="EMBL" id="JACCKA010000008">
    <property type="protein sequence ID" value="NZA24918.1"/>
    <property type="molecule type" value="Genomic_DNA"/>
</dbReference>
<dbReference type="InterPro" id="IPR028969">
    <property type="entry name" value="Imm52"/>
</dbReference>
<organism evidence="2 3">
    <name type="scientific">Luteimonas salinisoli</name>
    <dbReference type="NCBI Taxonomy" id="2752307"/>
    <lineage>
        <taxon>Bacteria</taxon>
        <taxon>Pseudomonadati</taxon>
        <taxon>Pseudomonadota</taxon>
        <taxon>Gammaproteobacteria</taxon>
        <taxon>Lysobacterales</taxon>
        <taxon>Lysobacteraceae</taxon>
        <taxon>Luteimonas</taxon>
    </lineage>
</organism>
<protein>
    <submittedName>
        <fullName evidence="2">Immunity 52 family protein</fullName>
    </submittedName>
</protein>
<name>A0A853J865_9GAMM</name>
<comment type="caution">
    <text evidence="2">The sequence shown here is derived from an EMBL/GenBank/DDBJ whole genome shotgun (WGS) entry which is preliminary data.</text>
</comment>
<evidence type="ECO:0000259" key="1">
    <source>
        <dbReference type="Pfam" id="PF15579"/>
    </source>
</evidence>
<dbReference type="AlphaFoldDB" id="A0A853J865"/>
<reference evidence="2 3" key="1">
    <citation type="submission" date="2020-07" db="EMBL/GenBank/DDBJ databases">
        <title>Luteimonas sp. SJ-92.</title>
        <authorList>
            <person name="Huang X.-X."/>
            <person name="Xu L."/>
            <person name="Sun J.-Q."/>
        </authorList>
    </citation>
    <scope>NUCLEOTIDE SEQUENCE [LARGE SCALE GENOMIC DNA]</scope>
    <source>
        <strain evidence="2 3">SJ-92</strain>
    </source>
</reference>